<dbReference type="EMBL" id="LKMD01000102">
    <property type="protein sequence ID" value="PIA97535.1"/>
    <property type="molecule type" value="Genomic_DNA"/>
</dbReference>
<dbReference type="EMBL" id="CP134185">
    <property type="protein sequence ID" value="WPA98779.1"/>
    <property type="molecule type" value="Genomic_DNA"/>
</dbReference>
<dbReference type="Proteomes" id="UP000230605">
    <property type="component" value="Chromosome 2"/>
</dbReference>
<feature type="region of interest" description="Disordered" evidence="1">
    <location>
        <begin position="14"/>
        <end position="39"/>
    </location>
</feature>
<evidence type="ECO:0000259" key="2">
    <source>
        <dbReference type="PROSITE" id="PS50097"/>
    </source>
</evidence>
<gene>
    <name evidence="3" type="ORF">CB0940_06163</name>
    <name evidence="4" type="ORF">RHO25_003392</name>
</gene>
<keyword evidence="6" id="KW-1185">Reference proteome</keyword>
<accession>A0A2G5HYB3</accession>
<dbReference type="PROSITE" id="PS50097">
    <property type="entry name" value="BTB"/>
    <property type="match status" value="1"/>
</dbReference>
<feature type="compositionally biased region" description="Polar residues" evidence="1">
    <location>
        <begin position="29"/>
        <end position="39"/>
    </location>
</feature>
<dbReference type="Gene3D" id="3.30.710.10">
    <property type="entry name" value="Potassium Channel Kv1.1, Chain A"/>
    <property type="match status" value="1"/>
</dbReference>
<dbReference type="OrthoDB" id="3648633at2759"/>
<reference evidence="3 5" key="1">
    <citation type="submission" date="2015-10" db="EMBL/GenBank/DDBJ databases">
        <title>The cercosporin biosynthetic gene cluster was horizontally transferred to several fungal lineages and shown to be expanded in Cercospora beticola based on microsynteny with recipient genomes.</title>
        <authorList>
            <person name="De Jonge R."/>
            <person name="Ebert M.K."/>
            <person name="Suttle J.C."/>
            <person name="Jurick Ii W.M."/>
            <person name="Secor G.A."/>
            <person name="Thomma B.P."/>
            <person name="Van De Peer Y."/>
            <person name="Bolton M.D."/>
        </authorList>
    </citation>
    <scope>NUCLEOTIDE SEQUENCE [LARGE SCALE GENOMIC DNA]</scope>
    <source>
        <strain evidence="3 5">09-40</strain>
    </source>
</reference>
<name>A0A2G5HYB3_CERBT</name>
<dbReference type="PANTHER" id="PTHR47843">
    <property type="entry name" value="BTB DOMAIN-CONTAINING PROTEIN-RELATED"/>
    <property type="match status" value="1"/>
</dbReference>
<dbReference type="PANTHER" id="PTHR47843:SF2">
    <property type="entry name" value="BTB DOMAIN-CONTAINING PROTEIN"/>
    <property type="match status" value="1"/>
</dbReference>
<evidence type="ECO:0000313" key="5">
    <source>
        <dbReference type="Proteomes" id="UP000230605"/>
    </source>
</evidence>
<dbReference type="Proteomes" id="UP001302367">
    <property type="component" value="Chromosome 2"/>
</dbReference>
<evidence type="ECO:0000313" key="3">
    <source>
        <dbReference type="EMBL" id="PIA97535.1"/>
    </source>
</evidence>
<dbReference type="InterPro" id="IPR000210">
    <property type="entry name" value="BTB/POZ_dom"/>
</dbReference>
<proteinExistence type="predicted"/>
<evidence type="ECO:0000313" key="4">
    <source>
        <dbReference type="EMBL" id="WPA98779.1"/>
    </source>
</evidence>
<evidence type="ECO:0000256" key="1">
    <source>
        <dbReference type="SAM" id="MobiDB-lite"/>
    </source>
</evidence>
<dbReference type="SUPFAM" id="SSF54695">
    <property type="entry name" value="POZ domain"/>
    <property type="match status" value="1"/>
</dbReference>
<reference evidence="4 6" key="2">
    <citation type="submission" date="2023-09" db="EMBL/GenBank/DDBJ databases">
        <title>Complete-Gapless Cercospora beticola genome.</title>
        <authorList>
            <person name="Wyatt N.A."/>
            <person name="Spanner R.E."/>
            <person name="Bolton M.D."/>
        </authorList>
    </citation>
    <scope>NUCLEOTIDE SEQUENCE [LARGE SCALE GENOMIC DNA]</scope>
    <source>
        <strain evidence="4">Cb09-40</strain>
    </source>
</reference>
<dbReference type="InterPro" id="IPR011333">
    <property type="entry name" value="SKP1/BTB/POZ_sf"/>
</dbReference>
<dbReference type="AlphaFoldDB" id="A0A2G5HYB3"/>
<sequence>MIHLHRSLYNTYTSRKSSSTPIGTHHQLEPTSRPTAQYSNSPIAIRCGDRQTTIMGDEMRAAKKRRIMNNIITITVGGDNGEEFMIHDFLLKENSKFFEAALDRQWKEGQEKKIALPDDDPEVFAVYAGWLFTGKIASKDEKPLDEFTRADVEHEHPLQAKLYVLGEKLIDDKFCDCALKAWAELCKTKLADGYCYMPSPRSVSTAYAGTTDTSPIRKFLADYFCSHGKKEVFSDAKEKYFPREFLVDLIRVQFSMRTACSTVLPENAVESYFKCK</sequence>
<protein>
    <recommendedName>
        <fullName evidence="2">BTB domain-containing protein</fullName>
    </recommendedName>
</protein>
<dbReference type="CDD" id="cd18186">
    <property type="entry name" value="BTB_POZ_ZBTB_KLHL-like"/>
    <property type="match status" value="1"/>
</dbReference>
<organism evidence="3 5">
    <name type="scientific">Cercospora beticola</name>
    <name type="common">Sugarbeet leaf spot fungus</name>
    <dbReference type="NCBI Taxonomy" id="122368"/>
    <lineage>
        <taxon>Eukaryota</taxon>
        <taxon>Fungi</taxon>
        <taxon>Dikarya</taxon>
        <taxon>Ascomycota</taxon>
        <taxon>Pezizomycotina</taxon>
        <taxon>Dothideomycetes</taxon>
        <taxon>Dothideomycetidae</taxon>
        <taxon>Mycosphaerellales</taxon>
        <taxon>Mycosphaerellaceae</taxon>
        <taxon>Cercospora</taxon>
    </lineage>
</organism>
<feature type="domain" description="BTB" evidence="2">
    <location>
        <begin position="70"/>
        <end position="140"/>
    </location>
</feature>
<evidence type="ECO:0000313" key="6">
    <source>
        <dbReference type="Proteomes" id="UP001302367"/>
    </source>
</evidence>